<dbReference type="GeneID" id="19465258"/>
<dbReference type="STRING" id="1116229.S3D3Z5"/>
<reference evidence="11 12" key="1">
    <citation type="journal article" date="2013" name="BMC Genomics">
        <title>Genomics-driven discovery of the pneumocandin biosynthetic gene cluster in the fungus Glarea lozoyensis.</title>
        <authorList>
            <person name="Chen L."/>
            <person name="Yue Q."/>
            <person name="Zhang X."/>
            <person name="Xiang M."/>
            <person name="Wang C."/>
            <person name="Li S."/>
            <person name="Che Y."/>
            <person name="Ortiz-Lopez F.J."/>
            <person name="Bills G.F."/>
            <person name="Liu X."/>
            <person name="An Z."/>
        </authorList>
    </citation>
    <scope>NUCLEOTIDE SEQUENCE [LARGE SCALE GENOMIC DNA]</scope>
    <source>
        <strain evidence="12">ATCC 20868 / MF5171</strain>
    </source>
</reference>
<evidence type="ECO:0000256" key="10">
    <source>
        <dbReference type="SAM" id="MobiDB-lite"/>
    </source>
</evidence>
<keyword evidence="5" id="KW-0648">Protein biosynthesis</keyword>
<dbReference type="InterPro" id="IPR042529">
    <property type="entry name" value="IF_2B-like_C"/>
</dbReference>
<dbReference type="Gene3D" id="3.40.50.10470">
    <property type="entry name" value="Translation initiation factor eif-2b, domain 2"/>
    <property type="match status" value="1"/>
</dbReference>
<keyword evidence="11" id="KW-0808">Transferase</keyword>
<dbReference type="PANTHER" id="PTHR10233">
    <property type="entry name" value="TRANSLATION INITIATION FACTOR EIF-2B"/>
    <property type="match status" value="1"/>
</dbReference>
<comment type="subcellular location">
    <subcellularLocation>
        <location evidence="1">Cytoplasm</location>
        <location evidence="1">Cytosol</location>
    </subcellularLocation>
</comment>
<proteinExistence type="inferred from homology"/>
<dbReference type="RefSeq" id="XP_008079809.1">
    <property type="nucleotide sequence ID" value="XM_008081618.1"/>
</dbReference>
<evidence type="ECO:0000256" key="1">
    <source>
        <dbReference type="ARBA" id="ARBA00004514"/>
    </source>
</evidence>
<keyword evidence="4" id="KW-0396">Initiation factor</keyword>
<dbReference type="KEGG" id="glz:GLAREA_06204"/>
<dbReference type="Pfam" id="PF01008">
    <property type="entry name" value="IF-2B"/>
    <property type="match status" value="1"/>
</dbReference>
<name>S3D3Z5_GLAL2</name>
<dbReference type="OMA" id="MRDYVIC"/>
<feature type="compositionally biased region" description="Low complexity" evidence="10">
    <location>
        <begin position="61"/>
        <end position="87"/>
    </location>
</feature>
<feature type="compositionally biased region" description="Polar residues" evidence="10">
    <location>
        <begin position="88"/>
        <end position="97"/>
    </location>
</feature>
<keyword evidence="12" id="KW-1185">Reference proteome</keyword>
<feature type="region of interest" description="Disordered" evidence="10">
    <location>
        <begin position="1"/>
        <end position="114"/>
    </location>
</feature>
<evidence type="ECO:0000313" key="12">
    <source>
        <dbReference type="Proteomes" id="UP000016922"/>
    </source>
</evidence>
<organism evidence="11 12">
    <name type="scientific">Glarea lozoyensis (strain ATCC 20868 / MF5171)</name>
    <dbReference type="NCBI Taxonomy" id="1116229"/>
    <lineage>
        <taxon>Eukaryota</taxon>
        <taxon>Fungi</taxon>
        <taxon>Dikarya</taxon>
        <taxon>Ascomycota</taxon>
        <taxon>Pezizomycotina</taxon>
        <taxon>Leotiomycetes</taxon>
        <taxon>Helotiales</taxon>
        <taxon>Helotiaceae</taxon>
        <taxon>Glarea</taxon>
    </lineage>
</organism>
<sequence length="459" mass="49319">MPASDSAPSPDPSTVVPPAPSPTIEPPKLTGAELKKQKQAEKAARRAQTVIGKAVMPPPAAAAGPSSAGLRPEAANAARGQQRRANAVSSSSQQDIPTRSKKSGSPIEEPKEEDKTIEFFRHLTKTKAYPAGLKGANKDVHPAVQVLGLQMSNYMICGSSARLVATLQAFKKVIQSYTTPPGNTLTRHFTSHVLSPQIEFLASCRPLSISMGNAIRWLKLEISKVDIDVPDNEAKEGLCSAIDSFIQERVTLASQVIASSAAEKIRDGDVILTYAKSSVVERALVQAFEAGKKFSVIVIDSRPLYEGKHMAAALANLGMEVRYALISGLSHSIRRATKVFLGAHAMMSNGRLFSRVGTALVGMEANSYDKPVLVLCETIKFTEKVALDSILHNEIAPADELVIPDGPLENWRDVKGLQLCNLMYDVTPAEFLQMIISESGNVPPTSVPVLHRLGNESQA</sequence>
<dbReference type="GO" id="GO:0003743">
    <property type="term" value="F:translation initiation factor activity"/>
    <property type="evidence" value="ECO:0007669"/>
    <property type="project" value="UniProtKB-KW"/>
</dbReference>
<dbReference type="eggNOG" id="KOG1467">
    <property type="taxonomic scope" value="Eukaryota"/>
</dbReference>
<evidence type="ECO:0000256" key="4">
    <source>
        <dbReference type="ARBA" id="ARBA00022540"/>
    </source>
</evidence>
<dbReference type="GO" id="GO:0002183">
    <property type="term" value="P:cytoplasmic translational initiation"/>
    <property type="evidence" value="ECO:0007669"/>
    <property type="project" value="EnsemblFungi"/>
</dbReference>
<accession>S3D3Z5</accession>
<evidence type="ECO:0000256" key="2">
    <source>
        <dbReference type="ARBA" id="ARBA00007251"/>
    </source>
</evidence>
<comment type="similarity">
    <text evidence="2 9">Belongs to the eIF-2B alpha/beta/delta subunits family.</text>
</comment>
<evidence type="ECO:0000256" key="9">
    <source>
        <dbReference type="RuleBase" id="RU003814"/>
    </source>
</evidence>
<comment type="subunit">
    <text evidence="8">Component of the translation initiation factor 2B (eIF2B) complex which is a heterodecamer of two sets of five different subunits: alpha, beta, gamma, delta and epsilon. Subunits alpha, beta and delta comprise a regulatory subcomplex and subunits epsilon and gamma comprise a catalytic subcomplex. Within the complex, the hexameric regulatory complex resides at the center, with the two heterodimeric catalytic subcomplexes bound on opposite sides.</text>
</comment>
<protein>
    <recommendedName>
        <fullName evidence="6">Translation initiation factor eIF2B subunit delta</fullName>
    </recommendedName>
    <alternativeName>
        <fullName evidence="7">eIF2B GDP-GTP exchange factor subunit delta</fullName>
    </alternativeName>
</protein>
<evidence type="ECO:0000256" key="7">
    <source>
        <dbReference type="ARBA" id="ARBA00044356"/>
    </source>
</evidence>
<dbReference type="AlphaFoldDB" id="S3D3Z5"/>
<evidence type="ECO:0000256" key="6">
    <source>
        <dbReference type="ARBA" id="ARBA00044147"/>
    </source>
</evidence>
<dbReference type="GO" id="GO:0016740">
    <property type="term" value="F:transferase activity"/>
    <property type="evidence" value="ECO:0007669"/>
    <property type="project" value="UniProtKB-KW"/>
</dbReference>
<evidence type="ECO:0000256" key="5">
    <source>
        <dbReference type="ARBA" id="ARBA00022917"/>
    </source>
</evidence>
<dbReference type="SUPFAM" id="SSF100950">
    <property type="entry name" value="NagB/RpiA/CoA transferase-like"/>
    <property type="match status" value="1"/>
</dbReference>
<evidence type="ECO:0000256" key="8">
    <source>
        <dbReference type="ARBA" id="ARBA00046432"/>
    </source>
</evidence>
<dbReference type="OrthoDB" id="10254737at2759"/>
<evidence type="ECO:0000256" key="3">
    <source>
        <dbReference type="ARBA" id="ARBA00022490"/>
    </source>
</evidence>
<feature type="compositionally biased region" description="Pro residues" evidence="10">
    <location>
        <begin position="9"/>
        <end position="25"/>
    </location>
</feature>
<feature type="compositionally biased region" description="Basic and acidic residues" evidence="10">
    <location>
        <begin position="33"/>
        <end position="44"/>
    </location>
</feature>
<dbReference type="GO" id="GO:0005851">
    <property type="term" value="C:eukaryotic translation initiation factor 2B complex"/>
    <property type="evidence" value="ECO:0007669"/>
    <property type="project" value="EnsemblFungi"/>
</dbReference>
<dbReference type="GO" id="GO:0005085">
    <property type="term" value="F:guanyl-nucleotide exchange factor activity"/>
    <property type="evidence" value="ECO:0007669"/>
    <property type="project" value="EnsemblFungi"/>
</dbReference>
<gene>
    <name evidence="11" type="ORF">GLAREA_06204</name>
</gene>
<dbReference type="GO" id="GO:0006446">
    <property type="term" value="P:regulation of translational initiation"/>
    <property type="evidence" value="ECO:0007669"/>
    <property type="project" value="EnsemblFungi"/>
</dbReference>
<dbReference type="InterPro" id="IPR000649">
    <property type="entry name" value="IF-2B-related"/>
</dbReference>
<dbReference type="Proteomes" id="UP000016922">
    <property type="component" value="Unassembled WGS sequence"/>
</dbReference>
<evidence type="ECO:0000313" key="11">
    <source>
        <dbReference type="EMBL" id="EPE33192.1"/>
    </source>
</evidence>
<dbReference type="InterPro" id="IPR037171">
    <property type="entry name" value="NagB/RpiA_transferase-like"/>
</dbReference>
<dbReference type="PANTHER" id="PTHR10233:SF14">
    <property type="entry name" value="TRANSLATION INITIATION FACTOR EIF-2B SUBUNIT DELTA"/>
    <property type="match status" value="1"/>
</dbReference>
<dbReference type="EMBL" id="KE145358">
    <property type="protein sequence ID" value="EPE33192.1"/>
    <property type="molecule type" value="Genomic_DNA"/>
</dbReference>
<dbReference type="HOGENOM" id="CLU_016218_3_0_1"/>
<keyword evidence="3" id="KW-0963">Cytoplasm</keyword>
<dbReference type="GO" id="GO:0005829">
    <property type="term" value="C:cytosol"/>
    <property type="evidence" value="ECO:0007669"/>
    <property type="project" value="UniProtKB-SubCell"/>
</dbReference>